<name>A0A2H0VG08_9BACT</name>
<dbReference type="GO" id="GO:0006302">
    <property type="term" value="P:double-strand break repair"/>
    <property type="evidence" value="ECO:0007669"/>
    <property type="project" value="TreeGrafter"/>
</dbReference>
<evidence type="ECO:0000313" key="5">
    <source>
        <dbReference type="EMBL" id="PIR98052.1"/>
    </source>
</evidence>
<dbReference type="Gene3D" id="2.40.50.140">
    <property type="entry name" value="Nucleic acid-binding proteins"/>
    <property type="match status" value="1"/>
</dbReference>
<evidence type="ECO:0000256" key="3">
    <source>
        <dbReference type="ARBA" id="ARBA00023204"/>
    </source>
</evidence>
<dbReference type="SUPFAM" id="SSF50249">
    <property type="entry name" value="Nucleic acid-binding proteins"/>
    <property type="match status" value="1"/>
</dbReference>
<keyword evidence="3" id="KW-0234">DNA repair</keyword>
<proteinExistence type="predicted"/>
<dbReference type="PANTHER" id="PTHR33991">
    <property type="entry name" value="DNA REPAIR PROTEIN RECO"/>
    <property type="match status" value="1"/>
</dbReference>
<evidence type="ECO:0000259" key="4">
    <source>
        <dbReference type="Pfam" id="PF11967"/>
    </source>
</evidence>
<dbReference type="GO" id="GO:0006310">
    <property type="term" value="P:DNA recombination"/>
    <property type="evidence" value="ECO:0007669"/>
    <property type="project" value="UniProtKB-KW"/>
</dbReference>
<feature type="domain" description="DNA replication/recombination mediator RecO N-terminal" evidence="4">
    <location>
        <begin position="1"/>
        <end position="65"/>
    </location>
</feature>
<dbReference type="InterPro" id="IPR003717">
    <property type="entry name" value="RecO"/>
</dbReference>
<keyword evidence="1" id="KW-0227">DNA damage</keyword>
<comment type="caution">
    <text evidence="5">The sequence shown here is derived from an EMBL/GenBank/DDBJ whole genome shotgun (WGS) entry which is preliminary data.</text>
</comment>
<dbReference type="Proteomes" id="UP000231466">
    <property type="component" value="Unassembled WGS sequence"/>
</dbReference>
<sequence length="182" mass="20722">MAEYYTPAIVLRKDVKNDKDSLYILYTRSLGKISAIAKSARKITSKLSGHLSPGRIADIRLIDKGSFQLLDALSKNGGRSNKEIAKFLYFLDNMTPYNQADPHLWYIAKEVVERLEVEPIVYREILGIMGFAPIEKNVLLKCNRCKKIGTQTQYFIMSDLVFLCANCLKDVKIEENDLVKIV</sequence>
<evidence type="ECO:0000256" key="1">
    <source>
        <dbReference type="ARBA" id="ARBA00022763"/>
    </source>
</evidence>
<dbReference type="AlphaFoldDB" id="A0A2H0VG08"/>
<dbReference type="GO" id="GO:0043590">
    <property type="term" value="C:bacterial nucleoid"/>
    <property type="evidence" value="ECO:0007669"/>
    <property type="project" value="TreeGrafter"/>
</dbReference>
<accession>A0A2H0VG08</accession>
<dbReference type="PANTHER" id="PTHR33991:SF1">
    <property type="entry name" value="DNA REPAIR PROTEIN RECO"/>
    <property type="match status" value="1"/>
</dbReference>
<evidence type="ECO:0000313" key="6">
    <source>
        <dbReference type="Proteomes" id="UP000231466"/>
    </source>
</evidence>
<reference evidence="6" key="1">
    <citation type="submission" date="2017-09" db="EMBL/GenBank/DDBJ databases">
        <title>Depth-based differentiation of microbial function through sediment-hosted aquifers and enrichment of novel symbionts in the deep terrestrial subsurface.</title>
        <authorList>
            <person name="Probst A.J."/>
            <person name="Ladd B."/>
            <person name="Jarett J.K."/>
            <person name="Geller-Mcgrath D.E."/>
            <person name="Sieber C.M.K."/>
            <person name="Emerson J.B."/>
            <person name="Anantharaman K."/>
            <person name="Thomas B.C."/>
            <person name="Malmstrom R."/>
            <person name="Stieglmeier M."/>
            <person name="Klingl A."/>
            <person name="Woyke T."/>
            <person name="Ryan C.M."/>
            <person name="Banfield J.F."/>
        </authorList>
    </citation>
    <scope>NUCLEOTIDE SEQUENCE [LARGE SCALE GENOMIC DNA]</scope>
</reference>
<gene>
    <name evidence="5" type="ORF">COT89_01265</name>
</gene>
<dbReference type="Pfam" id="PF11967">
    <property type="entry name" value="RecO_N"/>
    <property type="match status" value="1"/>
</dbReference>
<organism evidence="5 6">
    <name type="scientific">Candidatus Colwellbacteria bacterium CG10_big_fil_rev_8_21_14_0_10_42_22</name>
    <dbReference type="NCBI Taxonomy" id="1974540"/>
    <lineage>
        <taxon>Bacteria</taxon>
        <taxon>Candidatus Colwelliibacteriota</taxon>
    </lineage>
</organism>
<evidence type="ECO:0000256" key="2">
    <source>
        <dbReference type="ARBA" id="ARBA00023172"/>
    </source>
</evidence>
<dbReference type="EMBL" id="PFAH01000005">
    <property type="protein sequence ID" value="PIR98052.1"/>
    <property type="molecule type" value="Genomic_DNA"/>
</dbReference>
<keyword evidence="2" id="KW-0233">DNA recombination</keyword>
<protein>
    <recommendedName>
        <fullName evidence="4">DNA replication/recombination mediator RecO N-terminal domain-containing protein</fullName>
    </recommendedName>
</protein>
<dbReference type="InterPro" id="IPR012340">
    <property type="entry name" value="NA-bd_OB-fold"/>
</dbReference>
<dbReference type="InterPro" id="IPR022572">
    <property type="entry name" value="DNA_rep/recomb_RecO_N"/>
</dbReference>